<sequence length="159" mass="17174">MIFAFIQRLIRDKSGVGFVELALVAPLLALMFLGMVDLSRIVATRIDLEQAAQRTTDFALAKRPPNGNTSDLVNEAVAASGQPSSDVTVRLILECDGTAQTSFTANCTVDQETRRFATVAIRKTVDTGFNWRGMASIFTGQSATYVPVTVTGDSVVRLQ</sequence>
<evidence type="ECO:0000256" key="1">
    <source>
        <dbReference type="SAM" id="Phobius"/>
    </source>
</evidence>
<dbReference type="Proteomes" id="UP000504693">
    <property type="component" value="Chromosome"/>
</dbReference>
<evidence type="ECO:0000259" key="2">
    <source>
        <dbReference type="Pfam" id="PF07811"/>
    </source>
</evidence>
<feature type="domain" description="TadE-like" evidence="2">
    <location>
        <begin position="15"/>
        <end position="54"/>
    </location>
</feature>
<keyword evidence="1" id="KW-1133">Transmembrane helix</keyword>
<dbReference type="RefSeq" id="WP_173215021.1">
    <property type="nucleotide sequence ID" value="NZ_CP053921.1"/>
</dbReference>
<keyword evidence="1" id="KW-0812">Transmembrane</keyword>
<keyword evidence="4" id="KW-1185">Reference proteome</keyword>
<feature type="transmembrane region" description="Helical" evidence="1">
    <location>
        <begin position="15"/>
        <end position="36"/>
    </location>
</feature>
<dbReference type="KEGG" id="emv:HQR01_11625"/>
<name>A0A7D3XCQ7_9SPHN</name>
<gene>
    <name evidence="3" type="ORF">HQR01_11625</name>
</gene>
<accession>A0A7D3XCQ7</accession>
<reference evidence="3 4" key="1">
    <citation type="submission" date="2020-05" db="EMBL/GenBank/DDBJ databases">
        <title>Erythrobacter mangrovi sp. nov., isolated from rhizosphere soil of mangrove plant (Kandelia candel).</title>
        <authorList>
            <person name="Ye Y.H."/>
        </authorList>
    </citation>
    <scope>NUCLEOTIDE SEQUENCE [LARGE SCALE GENOMIC DNA]</scope>
    <source>
        <strain evidence="3 4">EB310</strain>
    </source>
</reference>
<dbReference type="EMBL" id="CP053921">
    <property type="protein sequence ID" value="QKG71960.1"/>
    <property type="molecule type" value="Genomic_DNA"/>
</dbReference>
<dbReference type="AlphaFoldDB" id="A0A7D3XCQ7"/>
<keyword evidence="1" id="KW-0472">Membrane</keyword>
<organism evidence="3 4">
    <name type="scientific">Erythrobacter mangrovi</name>
    <dbReference type="NCBI Taxonomy" id="2739433"/>
    <lineage>
        <taxon>Bacteria</taxon>
        <taxon>Pseudomonadati</taxon>
        <taxon>Pseudomonadota</taxon>
        <taxon>Alphaproteobacteria</taxon>
        <taxon>Sphingomonadales</taxon>
        <taxon>Erythrobacteraceae</taxon>
        <taxon>Erythrobacter/Porphyrobacter group</taxon>
        <taxon>Erythrobacter</taxon>
    </lineage>
</organism>
<proteinExistence type="predicted"/>
<dbReference type="InterPro" id="IPR012495">
    <property type="entry name" value="TadE-like_dom"/>
</dbReference>
<dbReference type="Pfam" id="PF07811">
    <property type="entry name" value="TadE"/>
    <property type="match status" value="1"/>
</dbReference>
<evidence type="ECO:0000313" key="4">
    <source>
        <dbReference type="Proteomes" id="UP000504693"/>
    </source>
</evidence>
<evidence type="ECO:0000313" key="3">
    <source>
        <dbReference type="EMBL" id="QKG71960.1"/>
    </source>
</evidence>
<protein>
    <submittedName>
        <fullName evidence="3">Pilus assembly protein</fullName>
    </submittedName>
</protein>